<gene>
    <name evidence="1" type="ORF">AMTR_s00015p00195290</name>
</gene>
<dbReference type="EMBL" id="KI393208">
    <property type="protein sequence ID" value="ERN08870.1"/>
    <property type="molecule type" value="Genomic_DNA"/>
</dbReference>
<dbReference type="Proteomes" id="UP000017836">
    <property type="component" value="Unassembled WGS sequence"/>
</dbReference>
<protein>
    <submittedName>
        <fullName evidence="1">Uncharacterized protein</fullName>
    </submittedName>
</protein>
<feature type="non-terminal residue" evidence="1">
    <location>
        <position position="133"/>
    </location>
</feature>
<keyword evidence="2" id="KW-1185">Reference proteome</keyword>
<dbReference type="AlphaFoldDB" id="W1PNW3"/>
<proteinExistence type="predicted"/>
<dbReference type="HOGENOM" id="CLU_1912007_0_0_1"/>
<dbReference type="Gramene" id="ERN08870">
    <property type="protein sequence ID" value="ERN08870"/>
    <property type="gene ID" value="AMTR_s00015p00195290"/>
</dbReference>
<reference evidence="2" key="1">
    <citation type="journal article" date="2013" name="Science">
        <title>The Amborella genome and the evolution of flowering plants.</title>
        <authorList>
            <consortium name="Amborella Genome Project"/>
        </authorList>
    </citation>
    <scope>NUCLEOTIDE SEQUENCE [LARGE SCALE GENOMIC DNA]</scope>
</reference>
<accession>W1PNW3</accession>
<name>W1PNW3_AMBTC</name>
<evidence type="ECO:0000313" key="1">
    <source>
        <dbReference type="EMBL" id="ERN08870.1"/>
    </source>
</evidence>
<organism evidence="1 2">
    <name type="scientific">Amborella trichopoda</name>
    <dbReference type="NCBI Taxonomy" id="13333"/>
    <lineage>
        <taxon>Eukaryota</taxon>
        <taxon>Viridiplantae</taxon>
        <taxon>Streptophyta</taxon>
        <taxon>Embryophyta</taxon>
        <taxon>Tracheophyta</taxon>
        <taxon>Spermatophyta</taxon>
        <taxon>Magnoliopsida</taxon>
        <taxon>Amborellales</taxon>
        <taxon>Amborellaceae</taxon>
        <taxon>Amborella</taxon>
    </lineage>
</organism>
<sequence length="133" mass="14994">MISPEPVDAQSIGTDKWSVKTIRTWGVDNVRVYNSWGEGHVRDGEVSITRKTNRWSIVSILRMQDDIDRLLTYLVCELVGLLTQGRLSIGRLSKYLGRELMELVTQGRLTAGRLLAYLGCEPMGLVTQRRSTA</sequence>
<evidence type="ECO:0000313" key="2">
    <source>
        <dbReference type="Proteomes" id="UP000017836"/>
    </source>
</evidence>